<feature type="region of interest" description="Disordered" evidence="3">
    <location>
        <begin position="151"/>
        <end position="172"/>
    </location>
</feature>
<dbReference type="GO" id="GO:0003697">
    <property type="term" value="F:single-stranded DNA binding"/>
    <property type="evidence" value="ECO:0007669"/>
    <property type="project" value="InterPro"/>
</dbReference>
<dbReference type="PROSITE" id="PS50935">
    <property type="entry name" value="SSB"/>
    <property type="match status" value="1"/>
</dbReference>
<dbReference type="EMBL" id="UFXQ01000001">
    <property type="protein sequence ID" value="STC68689.1"/>
    <property type="molecule type" value="Genomic_DNA"/>
</dbReference>
<dbReference type="InterPro" id="IPR000424">
    <property type="entry name" value="Primosome_PriB/ssb"/>
</dbReference>
<organism evidence="4 5">
    <name type="scientific">Corynebacterium pilosum</name>
    <dbReference type="NCBI Taxonomy" id="35756"/>
    <lineage>
        <taxon>Bacteria</taxon>
        <taxon>Bacillati</taxon>
        <taxon>Actinomycetota</taxon>
        <taxon>Actinomycetes</taxon>
        <taxon>Mycobacteriales</taxon>
        <taxon>Corynebacteriaceae</taxon>
        <taxon>Corynebacterium</taxon>
    </lineage>
</organism>
<dbReference type="CDD" id="cd04496">
    <property type="entry name" value="SSB_OBF"/>
    <property type="match status" value="1"/>
</dbReference>
<name>A0A376CKR9_9CORY</name>
<accession>A0A376CKR9</accession>
<dbReference type="Proteomes" id="UP000254467">
    <property type="component" value="Unassembled WGS sequence"/>
</dbReference>
<evidence type="ECO:0000256" key="3">
    <source>
        <dbReference type="SAM" id="MobiDB-lite"/>
    </source>
</evidence>
<evidence type="ECO:0000313" key="5">
    <source>
        <dbReference type="Proteomes" id="UP000254467"/>
    </source>
</evidence>
<dbReference type="OrthoDB" id="4427276at2"/>
<evidence type="ECO:0000313" key="4">
    <source>
        <dbReference type="EMBL" id="STC68689.1"/>
    </source>
</evidence>
<evidence type="ECO:0000256" key="1">
    <source>
        <dbReference type="ARBA" id="ARBA00023125"/>
    </source>
</evidence>
<dbReference type="Gene3D" id="2.40.50.140">
    <property type="entry name" value="Nucleic acid-binding proteins"/>
    <property type="match status" value="1"/>
</dbReference>
<keyword evidence="5" id="KW-1185">Reference proteome</keyword>
<proteinExistence type="predicted"/>
<keyword evidence="1 2" id="KW-0238">DNA-binding</keyword>
<dbReference type="Pfam" id="PF00436">
    <property type="entry name" value="SSB"/>
    <property type="match status" value="1"/>
</dbReference>
<gene>
    <name evidence="4" type="ORF">NCTC11862_00451</name>
</gene>
<sequence>MANSIITISGNLTHEPDFGLSKNVGTPQCKLRVASSRRARVKKSQPLPFGETAPEGATVTTGDDGKQWIEEEAWSDVDILYLDVECWNDLAINAAGSLFRGAPVTVRGYLVTDQWEDKNLTDKDGKPLQRSKIKMRAVEVSFDLSRYQVASAKTAGTTHSPEGMEAPKPQSAEDLMAKREEDYLGEAELATV</sequence>
<dbReference type="STRING" id="35756.GCA_001044155_01812"/>
<dbReference type="SUPFAM" id="SSF50249">
    <property type="entry name" value="Nucleic acid-binding proteins"/>
    <property type="match status" value="1"/>
</dbReference>
<reference evidence="4 5" key="1">
    <citation type="submission" date="2018-06" db="EMBL/GenBank/DDBJ databases">
        <authorList>
            <consortium name="Pathogen Informatics"/>
            <person name="Doyle S."/>
        </authorList>
    </citation>
    <scope>NUCLEOTIDE SEQUENCE [LARGE SCALE GENOMIC DNA]</scope>
    <source>
        <strain evidence="4 5">NCTC11862</strain>
    </source>
</reference>
<dbReference type="AlphaFoldDB" id="A0A376CKR9"/>
<evidence type="ECO:0000256" key="2">
    <source>
        <dbReference type="PROSITE-ProRule" id="PRU00252"/>
    </source>
</evidence>
<dbReference type="RefSeq" id="WP_018582191.1">
    <property type="nucleotide sequence ID" value="NZ_LDYD01000007.1"/>
</dbReference>
<feature type="region of interest" description="Disordered" evidence="3">
    <location>
        <begin position="35"/>
        <end position="63"/>
    </location>
</feature>
<dbReference type="InterPro" id="IPR012340">
    <property type="entry name" value="NA-bd_OB-fold"/>
</dbReference>
<protein>
    <submittedName>
        <fullName evidence="4">SsDNA-binding protein</fullName>
    </submittedName>
</protein>